<dbReference type="AlphaFoldDB" id="A0A0L7L1S0"/>
<evidence type="ECO:0000313" key="2">
    <source>
        <dbReference type="Proteomes" id="UP000037510"/>
    </source>
</evidence>
<protein>
    <submittedName>
        <fullName evidence="1">Uncharacterized protein</fullName>
    </submittedName>
</protein>
<dbReference type="Proteomes" id="UP000037510">
    <property type="component" value="Unassembled WGS sequence"/>
</dbReference>
<accession>A0A0L7L1S0</accession>
<gene>
    <name evidence="1" type="ORF">OBRU01_16832</name>
</gene>
<comment type="caution">
    <text evidence="1">The sequence shown here is derived from an EMBL/GenBank/DDBJ whole genome shotgun (WGS) entry which is preliminary data.</text>
</comment>
<sequence>MAQARGSSNELHRSHHTALVSSWQMNLPDLSDFSMVRKTTNRIENIMARARSSSNELHRSHTTLH</sequence>
<evidence type="ECO:0000313" key="1">
    <source>
        <dbReference type="EMBL" id="KOB69453.1"/>
    </source>
</evidence>
<dbReference type="EMBL" id="JTDY01003501">
    <property type="protein sequence ID" value="KOB69453.1"/>
    <property type="molecule type" value="Genomic_DNA"/>
</dbReference>
<proteinExistence type="predicted"/>
<reference evidence="1 2" key="1">
    <citation type="journal article" date="2015" name="Genome Biol. Evol.">
        <title>The genome of winter moth (Operophtera brumata) provides a genomic perspective on sexual dimorphism and phenology.</title>
        <authorList>
            <person name="Derks M.F."/>
            <person name="Smit S."/>
            <person name="Salis L."/>
            <person name="Schijlen E."/>
            <person name="Bossers A."/>
            <person name="Mateman C."/>
            <person name="Pijl A.S."/>
            <person name="de Ridder D."/>
            <person name="Groenen M.A."/>
            <person name="Visser M.E."/>
            <person name="Megens H.J."/>
        </authorList>
    </citation>
    <scope>NUCLEOTIDE SEQUENCE [LARGE SCALE GENOMIC DNA]</scope>
    <source>
        <strain evidence="1">WM2013NL</strain>
        <tissue evidence="1">Head and thorax</tissue>
    </source>
</reference>
<name>A0A0L7L1S0_OPEBR</name>
<organism evidence="1 2">
    <name type="scientific">Operophtera brumata</name>
    <name type="common">Winter moth</name>
    <name type="synonym">Phalaena brumata</name>
    <dbReference type="NCBI Taxonomy" id="104452"/>
    <lineage>
        <taxon>Eukaryota</taxon>
        <taxon>Metazoa</taxon>
        <taxon>Ecdysozoa</taxon>
        <taxon>Arthropoda</taxon>
        <taxon>Hexapoda</taxon>
        <taxon>Insecta</taxon>
        <taxon>Pterygota</taxon>
        <taxon>Neoptera</taxon>
        <taxon>Endopterygota</taxon>
        <taxon>Lepidoptera</taxon>
        <taxon>Glossata</taxon>
        <taxon>Ditrysia</taxon>
        <taxon>Geometroidea</taxon>
        <taxon>Geometridae</taxon>
        <taxon>Larentiinae</taxon>
        <taxon>Operophtera</taxon>
    </lineage>
</organism>
<keyword evidence="2" id="KW-1185">Reference proteome</keyword>